<dbReference type="GO" id="GO:0042781">
    <property type="term" value="F:3'-tRNA processing endoribonuclease activity"/>
    <property type="evidence" value="ECO:0007669"/>
    <property type="project" value="TreeGrafter"/>
</dbReference>
<dbReference type="CDD" id="cd07716">
    <property type="entry name" value="RNaseZ_short-form-like_MBL-fold"/>
    <property type="match status" value="1"/>
</dbReference>
<protein>
    <submittedName>
        <fullName evidence="2">Beta-lactamase domain protein</fullName>
    </submittedName>
</protein>
<dbReference type="OrthoDB" id="9800940at2"/>
<dbReference type="Gene3D" id="3.60.15.10">
    <property type="entry name" value="Ribonuclease Z/Hydroxyacylglutathione hydrolase-like"/>
    <property type="match status" value="1"/>
</dbReference>
<sequence>MKLTVIGCAGSFPGPDSPCSSYLVEADGYTLLLDFGSGSLGALQRHTDPYKLDAILLTHLHADHIMDACPYVVMRRYAPGAPFPQVPLYGPEGTERRLAAAYGGAGEAACPSLSDVYDVHTLQPSTFNMGPLKVTVDKVCHPIETYGVRIEHDGRTLVYSSDTGQCEVLERLAKKGDVFLCEASYLEGRPNPPGVHLTGREAGECATKADVGRLLLTHLVRRWGSEEQTLAEARSAYSGPVEVVHSGATFDI</sequence>
<evidence type="ECO:0000259" key="1">
    <source>
        <dbReference type="SMART" id="SM00849"/>
    </source>
</evidence>
<proteinExistence type="predicted"/>
<dbReference type="PANTHER" id="PTHR46018">
    <property type="entry name" value="ZINC PHOSPHODIESTERASE ELAC PROTEIN 1"/>
    <property type="match status" value="1"/>
</dbReference>
<reference evidence="2 3" key="1">
    <citation type="journal article" date="2009" name="Stand. Genomic Sci.">
        <title>Complete genome sequence of Stackebrandtia nassauensis type strain (LLR-40K-21).</title>
        <authorList>
            <person name="Munk C."/>
            <person name="Lapidus A."/>
            <person name="Copeland A."/>
            <person name="Jando M."/>
            <person name="Mayilraj S."/>
            <person name="Glavina Del Rio T."/>
            <person name="Nolan M."/>
            <person name="Chen F."/>
            <person name="Lucas S."/>
            <person name="Tice H."/>
            <person name="Cheng J.F."/>
            <person name="Han C."/>
            <person name="Detter J.C."/>
            <person name="Bruce D."/>
            <person name="Goodwin L."/>
            <person name="Chain P."/>
            <person name="Pitluck S."/>
            <person name="Goker M."/>
            <person name="Ovchinikova G."/>
            <person name="Pati A."/>
            <person name="Ivanova N."/>
            <person name="Mavromatis K."/>
            <person name="Chen A."/>
            <person name="Palaniappan K."/>
            <person name="Land M."/>
            <person name="Hauser L."/>
            <person name="Chang Y.J."/>
            <person name="Jeffries C.D."/>
            <person name="Bristow J."/>
            <person name="Eisen J.A."/>
            <person name="Markowitz V."/>
            <person name="Hugenholtz P."/>
            <person name="Kyrpides N.C."/>
            <person name="Klenk H.P."/>
        </authorList>
    </citation>
    <scope>NUCLEOTIDE SEQUENCE [LARGE SCALE GENOMIC DNA]</scope>
    <source>
        <strain evidence="3">DSM 44728 / CIP 108903 / NRRL B-16338 / NBRC 102104 / LLR-40K-21</strain>
    </source>
</reference>
<dbReference type="KEGG" id="sna:Snas_1544"/>
<keyword evidence="3" id="KW-1185">Reference proteome</keyword>
<dbReference type="SUPFAM" id="SSF56281">
    <property type="entry name" value="Metallo-hydrolase/oxidoreductase"/>
    <property type="match status" value="1"/>
</dbReference>
<dbReference type="Proteomes" id="UP000000844">
    <property type="component" value="Chromosome"/>
</dbReference>
<dbReference type="AlphaFoldDB" id="D3PW90"/>
<dbReference type="RefSeq" id="WP_013016818.1">
    <property type="nucleotide sequence ID" value="NC_013947.1"/>
</dbReference>
<accession>D3PW90</accession>
<evidence type="ECO:0000313" key="3">
    <source>
        <dbReference type="Proteomes" id="UP000000844"/>
    </source>
</evidence>
<dbReference type="Pfam" id="PF12706">
    <property type="entry name" value="Lactamase_B_2"/>
    <property type="match status" value="1"/>
</dbReference>
<evidence type="ECO:0000313" key="2">
    <source>
        <dbReference type="EMBL" id="ADD41247.1"/>
    </source>
</evidence>
<dbReference type="SMART" id="SM00849">
    <property type="entry name" value="Lactamase_B"/>
    <property type="match status" value="1"/>
</dbReference>
<dbReference type="InterPro" id="IPR001279">
    <property type="entry name" value="Metallo-B-lactamas"/>
</dbReference>
<dbReference type="EMBL" id="CP001778">
    <property type="protein sequence ID" value="ADD41247.1"/>
    <property type="molecule type" value="Genomic_DNA"/>
</dbReference>
<dbReference type="InterPro" id="IPR036866">
    <property type="entry name" value="RibonucZ/Hydroxyglut_hydro"/>
</dbReference>
<dbReference type="PANTHER" id="PTHR46018:SF4">
    <property type="entry name" value="METALLO-HYDROLASE YHFI-RELATED"/>
    <property type="match status" value="1"/>
</dbReference>
<dbReference type="eggNOG" id="COG1234">
    <property type="taxonomic scope" value="Bacteria"/>
</dbReference>
<name>D3PW90_STANL</name>
<feature type="domain" description="Metallo-beta-lactamase" evidence="1">
    <location>
        <begin position="18"/>
        <end position="200"/>
    </location>
</feature>
<gene>
    <name evidence="2" type="ordered locus">Snas_1544</name>
</gene>
<dbReference type="HOGENOM" id="CLU_031317_3_0_11"/>
<dbReference type="STRING" id="446470.Snas_1544"/>
<organism evidence="2 3">
    <name type="scientific">Stackebrandtia nassauensis (strain DSM 44728 / CIP 108903 / NRRL B-16338 / NBRC 102104 / LLR-40K-21)</name>
    <dbReference type="NCBI Taxonomy" id="446470"/>
    <lineage>
        <taxon>Bacteria</taxon>
        <taxon>Bacillati</taxon>
        <taxon>Actinomycetota</taxon>
        <taxon>Actinomycetes</taxon>
        <taxon>Glycomycetales</taxon>
        <taxon>Glycomycetaceae</taxon>
        <taxon>Stackebrandtia</taxon>
    </lineage>
</organism>